<dbReference type="EMBL" id="KN846988">
    <property type="protein sequence ID" value="KIW93035.1"/>
    <property type="molecule type" value="Genomic_DNA"/>
</dbReference>
<dbReference type="HOGENOM" id="CLU_448325_0_0_1"/>
<dbReference type="PANTHER" id="PTHR42978">
    <property type="entry name" value="QUORUM-QUENCHING LACTONASE YTNP-RELATED-RELATED"/>
    <property type="match status" value="1"/>
</dbReference>
<dbReference type="SUPFAM" id="SSF69118">
    <property type="entry name" value="AhpD-like"/>
    <property type="match status" value="1"/>
</dbReference>
<dbReference type="AlphaFoldDB" id="A0A0D2HQG3"/>
<dbReference type="RefSeq" id="XP_016619704.1">
    <property type="nucleotide sequence ID" value="XM_016764622.1"/>
</dbReference>
<dbReference type="Gene3D" id="1.20.1290.10">
    <property type="entry name" value="AhpD-like"/>
    <property type="match status" value="2"/>
</dbReference>
<dbReference type="Gene3D" id="3.60.15.10">
    <property type="entry name" value="Ribonuclease Z/Hydroxyacylglutathione hydrolase-like"/>
    <property type="match status" value="1"/>
</dbReference>
<comment type="cofactor">
    <cofactor evidence="1">
        <name>Zn(2+)</name>
        <dbReference type="ChEBI" id="CHEBI:29105"/>
    </cofactor>
</comment>
<proteinExistence type="inferred from homology"/>
<dbReference type="InterPro" id="IPR029032">
    <property type="entry name" value="AhpD-like"/>
</dbReference>
<dbReference type="OrthoDB" id="10250730at2759"/>
<dbReference type="InterPro" id="IPR051013">
    <property type="entry name" value="MBL_superfamily_lactonases"/>
</dbReference>
<organism evidence="7 8">
    <name type="scientific">Cladophialophora bantiana (strain ATCC 10958 / CBS 173.52 / CDC B-1940 / NIH 8579)</name>
    <name type="common">Xylohypha bantiana</name>
    <dbReference type="NCBI Taxonomy" id="1442370"/>
    <lineage>
        <taxon>Eukaryota</taxon>
        <taxon>Fungi</taxon>
        <taxon>Dikarya</taxon>
        <taxon>Ascomycota</taxon>
        <taxon>Pezizomycotina</taxon>
        <taxon>Eurotiomycetes</taxon>
        <taxon>Chaetothyriomycetidae</taxon>
        <taxon>Chaetothyriales</taxon>
        <taxon>Herpotrichiellaceae</taxon>
        <taxon>Cladophialophora</taxon>
    </lineage>
</organism>
<sequence>MSSPYPNQAPPSPPESPSEATVQVYALSAGHFSLPERFFVHPASQTARRIVPSLSFLIIHQDQETGQTTRIVFDLGLRRDTNRYSPPIRKHVETRQPMTTLPDVTASLAAGGLTPDDIHYVIYSHVHWDHVGEPRDFTKSTFVIGSGANALLQGHGSLRGSHSFFESDLLPAERTIELSNPYEDIEEETKKQSLDSYGPDFIQEWRAYGNLPRVLDIFRDGSLLIVDAPGHLPGHINLLARTGPTSSVYLAGDACHDRRIMRNERQIGEWLDEHGHICCIHADKKLAEQTIERIQTLESNGVEVIFAHDFELEQWDESWESIAKLGLELFEASVNLIAVPKKKKYLSPKIQELMWIAVDAASTHLYVPGICKHIDAAFKEGATPAEIIEVIEKTEEGIYDTHDTVGKPFDEKREKLKADFTKNRGCWHPFCEDFLALDPEFFQEYLNFSSVPQLKDVDSSGKGCGGLEPKVKESVYCAFDAAATHLYVPGLKLHMKKVLKYGGTLEEIMEILEIATQPSLHTSNCRCAHPGRTIGQIMTRMSEGRQQSRTKLIPLLRSQDELRQTALSDHRSVANLLQRPVQQVNADWRNPNLRILHGMDAAVTSTVGS</sequence>
<comment type="similarity">
    <text evidence="2">Belongs to the metallo-beta-lactamase superfamily.</text>
</comment>
<reference evidence="7" key="1">
    <citation type="submission" date="2015-01" db="EMBL/GenBank/DDBJ databases">
        <title>The Genome Sequence of Cladophialophora bantiana CBS 173.52.</title>
        <authorList>
            <consortium name="The Broad Institute Genomics Platform"/>
            <person name="Cuomo C."/>
            <person name="de Hoog S."/>
            <person name="Gorbushina A."/>
            <person name="Stielow B."/>
            <person name="Teixiera M."/>
            <person name="Abouelleil A."/>
            <person name="Chapman S.B."/>
            <person name="Priest M."/>
            <person name="Young S.K."/>
            <person name="Wortman J."/>
            <person name="Nusbaum C."/>
            <person name="Birren B."/>
        </authorList>
    </citation>
    <scope>NUCLEOTIDE SEQUENCE [LARGE SCALE GENOMIC DNA]</scope>
    <source>
        <strain evidence="7">CBS 173.52</strain>
    </source>
</reference>
<evidence type="ECO:0000259" key="6">
    <source>
        <dbReference type="SMART" id="SM00849"/>
    </source>
</evidence>
<gene>
    <name evidence="7" type="ORF">Z519_06884</name>
</gene>
<evidence type="ECO:0000256" key="3">
    <source>
        <dbReference type="ARBA" id="ARBA00022723"/>
    </source>
</evidence>
<keyword evidence="3" id="KW-0479">Metal-binding</keyword>
<name>A0A0D2HQG3_CLAB1</name>
<dbReference type="GO" id="GO:0046872">
    <property type="term" value="F:metal ion binding"/>
    <property type="evidence" value="ECO:0007669"/>
    <property type="project" value="UniProtKB-KW"/>
</dbReference>
<dbReference type="GO" id="GO:0016787">
    <property type="term" value="F:hydrolase activity"/>
    <property type="evidence" value="ECO:0007669"/>
    <property type="project" value="UniProtKB-KW"/>
</dbReference>
<dbReference type="CDD" id="cd07730">
    <property type="entry name" value="metallo-hydrolase-like_MBL-fold"/>
    <property type="match status" value="1"/>
</dbReference>
<dbReference type="Proteomes" id="UP000053789">
    <property type="component" value="Unassembled WGS sequence"/>
</dbReference>
<dbReference type="InterPro" id="IPR001279">
    <property type="entry name" value="Metallo-B-lactamas"/>
</dbReference>
<evidence type="ECO:0000313" key="7">
    <source>
        <dbReference type="EMBL" id="KIW93035.1"/>
    </source>
</evidence>
<evidence type="ECO:0000313" key="8">
    <source>
        <dbReference type="Proteomes" id="UP000053789"/>
    </source>
</evidence>
<keyword evidence="8" id="KW-1185">Reference proteome</keyword>
<feature type="domain" description="Metallo-beta-lactamase" evidence="6">
    <location>
        <begin position="52"/>
        <end position="308"/>
    </location>
</feature>
<evidence type="ECO:0000256" key="2">
    <source>
        <dbReference type="ARBA" id="ARBA00007749"/>
    </source>
</evidence>
<dbReference type="InterPro" id="IPR036866">
    <property type="entry name" value="RibonucZ/Hydroxyglut_hydro"/>
</dbReference>
<accession>A0A0D2HQG3</accession>
<dbReference type="GeneID" id="27699812"/>
<dbReference type="Pfam" id="PF00753">
    <property type="entry name" value="Lactamase_B"/>
    <property type="match status" value="1"/>
</dbReference>
<evidence type="ECO:0000256" key="1">
    <source>
        <dbReference type="ARBA" id="ARBA00001947"/>
    </source>
</evidence>
<evidence type="ECO:0000256" key="4">
    <source>
        <dbReference type="ARBA" id="ARBA00022801"/>
    </source>
</evidence>
<dbReference type="SMART" id="SM00849">
    <property type="entry name" value="Lactamase_B"/>
    <property type="match status" value="1"/>
</dbReference>
<evidence type="ECO:0000256" key="5">
    <source>
        <dbReference type="ARBA" id="ARBA00022833"/>
    </source>
</evidence>
<keyword evidence="4" id="KW-0378">Hydrolase</keyword>
<dbReference type="SUPFAM" id="SSF56281">
    <property type="entry name" value="Metallo-hydrolase/oxidoreductase"/>
    <property type="match status" value="1"/>
</dbReference>
<dbReference type="PANTHER" id="PTHR42978:SF2">
    <property type="entry name" value="102 KBASES UNSTABLE REGION: FROM 1 TO 119443"/>
    <property type="match status" value="1"/>
</dbReference>
<keyword evidence="5" id="KW-0862">Zinc</keyword>
<protein>
    <recommendedName>
        <fullName evidence="6">Metallo-beta-lactamase domain-containing protein</fullName>
    </recommendedName>
</protein>
<dbReference type="VEuPathDB" id="FungiDB:Z519_06884"/>